<evidence type="ECO:0000313" key="1">
    <source>
        <dbReference type="EMBL" id="MBX52420.1"/>
    </source>
</evidence>
<protein>
    <submittedName>
        <fullName evidence="1">Uncharacterized protein</fullName>
    </submittedName>
</protein>
<accession>A0A2P2PCG0</accession>
<sequence>MLLGVDMSTRGPSFCHQFPAGICISNYFVARPISIQFSILS</sequence>
<name>A0A2P2PCG0_RHIMU</name>
<dbReference type="EMBL" id="GGEC01071936">
    <property type="protein sequence ID" value="MBX52420.1"/>
    <property type="molecule type" value="Transcribed_RNA"/>
</dbReference>
<dbReference type="AlphaFoldDB" id="A0A2P2PCG0"/>
<proteinExistence type="predicted"/>
<organism evidence="1">
    <name type="scientific">Rhizophora mucronata</name>
    <name type="common">Asiatic mangrove</name>
    <dbReference type="NCBI Taxonomy" id="61149"/>
    <lineage>
        <taxon>Eukaryota</taxon>
        <taxon>Viridiplantae</taxon>
        <taxon>Streptophyta</taxon>
        <taxon>Embryophyta</taxon>
        <taxon>Tracheophyta</taxon>
        <taxon>Spermatophyta</taxon>
        <taxon>Magnoliopsida</taxon>
        <taxon>eudicotyledons</taxon>
        <taxon>Gunneridae</taxon>
        <taxon>Pentapetalae</taxon>
        <taxon>rosids</taxon>
        <taxon>fabids</taxon>
        <taxon>Malpighiales</taxon>
        <taxon>Rhizophoraceae</taxon>
        <taxon>Rhizophora</taxon>
    </lineage>
</organism>
<reference evidence="1" key="1">
    <citation type="submission" date="2018-02" db="EMBL/GenBank/DDBJ databases">
        <title>Rhizophora mucronata_Transcriptome.</title>
        <authorList>
            <person name="Meera S.P."/>
            <person name="Sreeshan A."/>
            <person name="Augustine A."/>
        </authorList>
    </citation>
    <scope>NUCLEOTIDE SEQUENCE</scope>
    <source>
        <tissue evidence="1">Leaf</tissue>
    </source>
</reference>